<gene>
    <name evidence="2" type="ORF">C1645_739519</name>
</gene>
<evidence type="ECO:0000313" key="3">
    <source>
        <dbReference type="Proteomes" id="UP000265703"/>
    </source>
</evidence>
<name>A0A397SW94_9GLOM</name>
<feature type="region of interest" description="Disordered" evidence="1">
    <location>
        <begin position="83"/>
        <end position="138"/>
    </location>
</feature>
<dbReference type="EMBL" id="QKYT01000271">
    <property type="protein sequence ID" value="RIA88285.1"/>
    <property type="molecule type" value="Genomic_DNA"/>
</dbReference>
<proteinExistence type="predicted"/>
<feature type="compositionally biased region" description="Basic and acidic residues" evidence="1">
    <location>
        <begin position="86"/>
        <end position="138"/>
    </location>
</feature>
<accession>A0A397SW94</accession>
<dbReference type="Proteomes" id="UP000265703">
    <property type="component" value="Unassembled WGS sequence"/>
</dbReference>
<evidence type="ECO:0000256" key="1">
    <source>
        <dbReference type="SAM" id="MobiDB-lite"/>
    </source>
</evidence>
<protein>
    <submittedName>
        <fullName evidence="2">Uncharacterized protein</fullName>
    </submittedName>
</protein>
<reference evidence="2 3" key="1">
    <citation type="submission" date="2018-06" db="EMBL/GenBank/DDBJ databases">
        <title>Comparative genomics reveals the genomic features of Rhizophagus irregularis, R. cerebriforme, R. diaphanum and Gigaspora rosea, and their symbiotic lifestyle signature.</title>
        <authorList>
            <person name="Morin E."/>
            <person name="San Clemente H."/>
            <person name="Chen E.C.H."/>
            <person name="De La Providencia I."/>
            <person name="Hainaut M."/>
            <person name="Kuo A."/>
            <person name="Kohler A."/>
            <person name="Murat C."/>
            <person name="Tang N."/>
            <person name="Roy S."/>
            <person name="Loubradou J."/>
            <person name="Henrissat B."/>
            <person name="Grigoriev I.V."/>
            <person name="Corradi N."/>
            <person name="Roux C."/>
            <person name="Martin F.M."/>
        </authorList>
    </citation>
    <scope>NUCLEOTIDE SEQUENCE [LARGE SCALE GENOMIC DNA]</scope>
    <source>
        <strain evidence="2 3">DAOM 227022</strain>
    </source>
</reference>
<comment type="caution">
    <text evidence="2">The sequence shown here is derived from an EMBL/GenBank/DDBJ whole genome shotgun (WGS) entry which is preliminary data.</text>
</comment>
<sequence length="138" mass="16702">MKKTSNDTFHKDWQKIEEAKEGLTKEFSDDMKKYKNPLQTFFDALETWRTWRTWRYLGKKKSEENEIKMKINRTITKRQKAIKRIKNNEKDTPGIKNNEREALKMKNNRREASGTKINRKEDKVSEQESDDKPKDKIY</sequence>
<keyword evidence="3" id="KW-1185">Reference proteome</keyword>
<dbReference type="AlphaFoldDB" id="A0A397SW94"/>
<organism evidence="2 3">
    <name type="scientific">Glomus cerebriforme</name>
    <dbReference type="NCBI Taxonomy" id="658196"/>
    <lineage>
        <taxon>Eukaryota</taxon>
        <taxon>Fungi</taxon>
        <taxon>Fungi incertae sedis</taxon>
        <taxon>Mucoromycota</taxon>
        <taxon>Glomeromycotina</taxon>
        <taxon>Glomeromycetes</taxon>
        <taxon>Glomerales</taxon>
        <taxon>Glomeraceae</taxon>
        <taxon>Glomus</taxon>
    </lineage>
</organism>
<evidence type="ECO:0000313" key="2">
    <source>
        <dbReference type="EMBL" id="RIA88285.1"/>
    </source>
</evidence>